<dbReference type="AlphaFoldDB" id="A0A9W9JGX2"/>
<sequence length="136" mass="15614">FYIGLTTAVTFNDLPPEILHLIARDLDTKPLSPGIPIAKDQTANIFLYAVTRTPRLASYVRSLNLKCRDTKNADSEIDPQRVGFDDNLVHKILSERMGYFEEERSKWLKDLERDNSDAWLALLIPQLNELRKLSLT</sequence>
<reference evidence="1" key="1">
    <citation type="submission" date="2022-11" db="EMBL/GenBank/DDBJ databases">
        <authorList>
            <person name="Petersen C."/>
        </authorList>
    </citation>
    <scope>NUCLEOTIDE SEQUENCE</scope>
    <source>
        <strain evidence="1">IBT 20477</strain>
    </source>
</reference>
<dbReference type="OrthoDB" id="2520703at2759"/>
<evidence type="ECO:0000313" key="1">
    <source>
        <dbReference type="EMBL" id="KAJ5196724.1"/>
    </source>
</evidence>
<name>A0A9W9JGX2_9EURO</name>
<protein>
    <submittedName>
        <fullName evidence="1">Uncharacterized protein</fullName>
    </submittedName>
</protein>
<accession>A0A9W9JGX2</accession>
<gene>
    <name evidence="1" type="ORF">N7449_007203</name>
</gene>
<dbReference type="EMBL" id="JAPQKQ010000005">
    <property type="protein sequence ID" value="KAJ5196724.1"/>
    <property type="molecule type" value="Genomic_DNA"/>
</dbReference>
<feature type="non-terminal residue" evidence="1">
    <location>
        <position position="136"/>
    </location>
</feature>
<evidence type="ECO:0000313" key="2">
    <source>
        <dbReference type="Proteomes" id="UP001150942"/>
    </source>
</evidence>
<dbReference type="Proteomes" id="UP001150942">
    <property type="component" value="Unassembled WGS sequence"/>
</dbReference>
<organism evidence="1 2">
    <name type="scientific">Penicillium cf. viridicatum</name>
    <dbReference type="NCBI Taxonomy" id="2972119"/>
    <lineage>
        <taxon>Eukaryota</taxon>
        <taxon>Fungi</taxon>
        <taxon>Dikarya</taxon>
        <taxon>Ascomycota</taxon>
        <taxon>Pezizomycotina</taxon>
        <taxon>Eurotiomycetes</taxon>
        <taxon>Eurotiomycetidae</taxon>
        <taxon>Eurotiales</taxon>
        <taxon>Aspergillaceae</taxon>
        <taxon>Penicillium</taxon>
    </lineage>
</organism>
<proteinExistence type="predicted"/>
<reference evidence="1" key="2">
    <citation type="journal article" date="2023" name="IMA Fungus">
        <title>Comparative genomic study of the Penicillium genus elucidates a diverse pangenome and 15 lateral gene transfer events.</title>
        <authorList>
            <person name="Petersen C."/>
            <person name="Sorensen T."/>
            <person name="Nielsen M.R."/>
            <person name="Sondergaard T.E."/>
            <person name="Sorensen J.L."/>
            <person name="Fitzpatrick D.A."/>
            <person name="Frisvad J.C."/>
            <person name="Nielsen K.L."/>
        </authorList>
    </citation>
    <scope>NUCLEOTIDE SEQUENCE</scope>
    <source>
        <strain evidence="1">IBT 20477</strain>
    </source>
</reference>
<comment type="caution">
    <text evidence="1">The sequence shown here is derived from an EMBL/GenBank/DDBJ whole genome shotgun (WGS) entry which is preliminary data.</text>
</comment>
<keyword evidence="2" id="KW-1185">Reference proteome</keyword>